<accession>A0A5C6E1A7</accession>
<evidence type="ECO:0000313" key="4">
    <source>
        <dbReference type="Proteomes" id="UP000319143"/>
    </source>
</evidence>
<feature type="chain" id="PRO_5022926499" description="PEP-CTERM protein-sorting domain-containing protein" evidence="2">
    <location>
        <begin position="24"/>
        <end position="213"/>
    </location>
</feature>
<evidence type="ECO:0000313" key="3">
    <source>
        <dbReference type="EMBL" id="TWU41146.1"/>
    </source>
</evidence>
<evidence type="ECO:0000256" key="1">
    <source>
        <dbReference type="SAM" id="Phobius"/>
    </source>
</evidence>
<keyword evidence="4" id="KW-1185">Reference proteome</keyword>
<feature type="signal peptide" evidence="2">
    <location>
        <begin position="1"/>
        <end position="23"/>
    </location>
</feature>
<keyword evidence="1" id="KW-0812">Transmembrane</keyword>
<proteinExistence type="predicted"/>
<keyword evidence="1" id="KW-1133">Transmembrane helix</keyword>
<keyword evidence="2" id="KW-0732">Signal</keyword>
<evidence type="ECO:0008006" key="5">
    <source>
        <dbReference type="Google" id="ProtNLM"/>
    </source>
</evidence>
<keyword evidence="1" id="KW-0472">Membrane</keyword>
<sequence length="213" mass="21546" precursor="true">MFTFVRFACVATMFVATGGIANAAITLSFNPNPVLTGGSTTGAVDVQWVSTGSDTVGSISLDLMAINFTGAASSVTINSFTAAGGVVFTPFGPNTPNGTAIPPNPFTIAGFVTAPAVTTTPSTFGTFAFTLPSALSPGVDSFQFKFDDVPDPNPFLRGIVSTTGTQLYAGSGTGTVTAVPEPSSIAFCALLAVGAGGRVLRRRRNKKASALAC</sequence>
<gene>
    <name evidence="3" type="ORF">Poly41_19840</name>
</gene>
<name>A0A5C6E1A7_9BACT</name>
<protein>
    <recommendedName>
        <fullName evidence="5">PEP-CTERM protein-sorting domain-containing protein</fullName>
    </recommendedName>
</protein>
<reference evidence="3 4" key="1">
    <citation type="submission" date="2019-02" db="EMBL/GenBank/DDBJ databases">
        <title>Deep-cultivation of Planctomycetes and their phenomic and genomic characterization uncovers novel biology.</title>
        <authorList>
            <person name="Wiegand S."/>
            <person name="Jogler M."/>
            <person name="Boedeker C."/>
            <person name="Pinto D."/>
            <person name="Vollmers J."/>
            <person name="Rivas-Marin E."/>
            <person name="Kohn T."/>
            <person name="Peeters S.H."/>
            <person name="Heuer A."/>
            <person name="Rast P."/>
            <person name="Oberbeckmann S."/>
            <person name="Bunk B."/>
            <person name="Jeske O."/>
            <person name="Meyerdierks A."/>
            <person name="Storesund J.E."/>
            <person name="Kallscheuer N."/>
            <person name="Luecker S."/>
            <person name="Lage O.M."/>
            <person name="Pohl T."/>
            <person name="Merkel B.J."/>
            <person name="Hornburger P."/>
            <person name="Mueller R.-W."/>
            <person name="Bruemmer F."/>
            <person name="Labrenz M."/>
            <person name="Spormann A.M."/>
            <person name="Op Den Camp H."/>
            <person name="Overmann J."/>
            <person name="Amann R."/>
            <person name="Jetten M.S.M."/>
            <person name="Mascher T."/>
            <person name="Medema M.H."/>
            <person name="Devos D.P."/>
            <person name="Kaster A.-K."/>
            <person name="Ovreas L."/>
            <person name="Rohde M."/>
            <person name="Galperin M.Y."/>
            <person name="Jogler C."/>
        </authorList>
    </citation>
    <scope>NUCLEOTIDE SEQUENCE [LARGE SCALE GENOMIC DNA]</scope>
    <source>
        <strain evidence="3 4">Poly41</strain>
    </source>
</reference>
<comment type="caution">
    <text evidence="3">The sequence shown here is derived from an EMBL/GenBank/DDBJ whole genome shotgun (WGS) entry which is preliminary data.</text>
</comment>
<dbReference type="EMBL" id="SJPV01000002">
    <property type="protein sequence ID" value="TWU41146.1"/>
    <property type="molecule type" value="Genomic_DNA"/>
</dbReference>
<feature type="transmembrane region" description="Helical" evidence="1">
    <location>
        <begin position="183"/>
        <end position="200"/>
    </location>
</feature>
<dbReference type="AlphaFoldDB" id="A0A5C6E1A7"/>
<dbReference type="RefSeq" id="WP_146525649.1">
    <property type="nucleotide sequence ID" value="NZ_SJPV01000002.1"/>
</dbReference>
<dbReference type="Proteomes" id="UP000319143">
    <property type="component" value="Unassembled WGS sequence"/>
</dbReference>
<evidence type="ECO:0000256" key="2">
    <source>
        <dbReference type="SAM" id="SignalP"/>
    </source>
</evidence>
<organism evidence="3 4">
    <name type="scientific">Novipirellula artificiosorum</name>
    <dbReference type="NCBI Taxonomy" id="2528016"/>
    <lineage>
        <taxon>Bacteria</taxon>
        <taxon>Pseudomonadati</taxon>
        <taxon>Planctomycetota</taxon>
        <taxon>Planctomycetia</taxon>
        <taxon>Pirellulales</taxon>
        <taxon>Pirellulaceae</taxon>
        <taxon>Novipirellula</taxon>
    </lineage>
</organism>